<dbReference type="Gene3D" id="1.10.10.10">
    <property type="entry name" value="Winged helix-like DNA-binding domain superfamily/Winged helix DNA-binding domain"/>
    <property type="match status" value="1"/>
</dbReference>
<dbReference type="GO" id="GO:0006950">
    <property type="term" value="P:response to stress"/>
    <property type="evidence" value="ECO:0007669"/>
    <property type="project" value="TreeGrafter"/>
</dbReference>
<dbReference type="InterPro" id="IPR039422">
    <property type="entry name" value="MarR/SlyA-like"/>
</dbReference>
<evidence type="ECO:0000313" key="6">
    <source>
        <dbReference type="Proteomes" id="UP000637788"/>
    </source>
</evidence>
<dbReference type="SUPFAM" id="SSF46785">
    <property type="entry name" value="Winged helix' DNA-binding domain"/>
    <property type="match status" value="1"/>
</dbReference>
<proteinExistence type="predicted"/>
<keyword evidence="6" id="KW-1185">Reference proteome</keyword>
<reference evidence="5" key="1">
    <citation type="journal article" date="2014" name="Int. J. Syst. Evol. Microbiol.">
        <title>Complete genome sequence of Corynebacterium casei LMG S-19264T (=DSM 44701T), isolated from a smear-ripened cheese.</title>
        <authorList>
            <consortium name="US DOE Joint Genome Institute (JGI-PGF)"/>
            <person name="Walter F."/>
            <person name="Albersmeier A."/>
            <person name="Kalinowski J."/>
            <person name="Ruckert C."/>
        </authorList>
    </citation>
    <scope>NUCLEOTIDE SEQUENCE</scope>
    <source>
        <strain evidence="5">JCM 3035</strain>
    </source>
</reference>
<dbReference type="PANTHER" id="PTHR33164">
    <property type="entry name" value="TRANSCRIPTIONAL REGULATOR, MARR FAMILY"/>
    <property type="match status" value="1"/>
</dbReference>
<dbReference type="AlphaFoldDB" id="A0A917VC67"/>
<dbReference type="PANTHER" id="PTHR33164:SF64">
    <property type="entry name" value="TRANSCRIPTIONAL REGULATOR SLYA"/>
    <property type="match status" value="1"/>
</dbReference>
<comment type="caution">
    <text evidence="5">The sequence shown here is derived from an EMBL/GenBank/DDBJ whole genome shotgun (WGS) entry which is preliminary data.</text>
</comment>
<dbReference type="RefSeq" id="WP_189321764.1">
    <property type="nucleotide sequence ID" value="NZ_BMPQ01000004.1"/>
</dbReference>
<dbReference type="PROSITE" id="PS50995">
    <property type="entry name" value="HTH_MARR_2"/>
    <property type="match status" value="1"/>
</dbReference>
<gene>
    <name evidence="5" type="ORF">GCM10010094_23160</name>
</gene>
<keyword evidence="1" id="KW-0805">Transcription regulation</keyword>
<dbReference type="Pfam" id="PF12802">
    <property type="entry name" value="MarR_2"/>
    <property type="match status" value="1"/>
</dbReference>
<evidence type="ECO:0000259" key="4">
    <source>
        <dbReference type="PROSITE" id="PS50995"/>
    </source>
</evidence>
<organism evidence="5 6">
    <name type="scientific">Streptomyces flaveus</name>
    <dbReference type="NCBI Taxonomy" id="66370"/>
    <lineage>
        <taxon>Bacteria</taxon>
        <taxon>Bacillati</taxon>
        <taxon>Actinomycetota</taxon>
        <taxon>Actinomycetes</taxon>
        <taxon>Kitasatosporales</taxon>
        <taxon>Streptomycetaceae</taxon>
        <taxon>Streptomyces</taxon>
        <taxon>Streptomyces aurantiacus group</taxon>
    </lineage>
</organism>
<protein>
    <recommendedName>
        <fullName evidence="4">HTH marR-type domain-containing protein</fullName>
    </recommendedName>
</protein>
<dbReference type="InterPro" id="IPR000835">
    <property type="entry name" value="HTH_MarR-typ"/>
</dbReference>
<dbReference type="InterPro" id="IPR036388">
    <property type="entry name" value="WH-like_DNA-bd_sf"/>
</dbReference>
<sequence length="147" mass="16035">MTTTPATAVSDLDFARALTLVERSVVSRLGEALKAEGATLEEWRVLSFLGDGAGHAMTEIAEFALLSAPTLTKVVDRMVSLNLVLRRVDDADRRRVLVFASERGNEALGRWTAAVEQEQESIVTALGGEEAALLRTLLQRAWRRLGS</sequence>
<dbReference type="GO" id="GO:0003677">
    <property type="term" value="F:DNA binding"/>
    <property type="evidence" value="ECO:0007669"/>
    <property type="project" value="UniProtKB-KW"/>
</dbReference>
<evidence type="ECO:0000256" key="1">
    <source>
        <dbReference type="ARBA" id="ARBA00023015"/>
    </source>
</evidence>
<dbReference type="InterPro" id="IPR036390">
    <property type="entry name" value="WH_DNA-bd_sf"/>
</dbReference>
<evidence type="ECO:0000313" key="5">
    <source>
        <dbReference type="EMBL" id="GGK61945.1"/>
    </source>
</evidence>
<feature type="domain" description="HTH marR-type" evidence="4">
    <location>
        <begin position="11"/>
        <end position="143"/>
    </location>
</feature>
<dbReference type="SMART" id="SM00347">
    <property type="entry name" value="HTH_MARR"/>
    <property type="match status" value="1"/>
</dbReference>
<evidence type="ECO:0000256" key="2">
    <source>
        <dbReference type="ARBA" id="ARBA00023125"/>
    </source>
</evidence>
<keyword evidence="2" id="KW-0238">DNA-binding</keyword>
<dbReference type="Proteomes" id="UP000637788">
    <property type="component" value="Unassembled WGS sequence"/>
</dbReference>
<name>A0A917VC67_9ACTN</name>
<evidence type="ECO:0000256" key="3">
    <source>
        <dbReference type="ARBA" id="ARBA00023163"/>
    </source>
</evidence>
<reference evidence="5" key="2">
    <citation type="submission" date="2020-09" db="EMBL/GenBank/DDBJ databases">
        <authorList>
            <person name="Sun Q."/>
            <person name="Ohkuma M."/>
        </authorList>
    </citation>
    <scope>NUCLEOTIDE SEQUENCE</scope>
    <source>
        <strain evidence="5">JCM 3035</strain>
    </source>
</reference>
<dbReference type="GO" id="GO:0003700">
    <property type="term" value="F:DNA-binding transcription factor activity"/>
    <property type="evidence" value="ECO:0007669"/>
    <property type="project" value="InterPro"/>
</dbReference>
<accession>A0A917VC67</accession>
<dbReference type="EMBL" id="BMPQ01000004">
    <property type="protein sequence ID" value="GGK61945.1"/>
    <property type="molecule type" value="Genomic_DNA"/>
</dbReference>
<keyword evidence="3" id="KW-0804">Transcription</keyword>